<organism evidence="1 2">
    <name type="scientific">Elysia crispata</name>
    <name type="common">lettuce slug</name>
    <dbReference type="NCBI Taxonomy" id="231223"/>
    <lineage>
        <taxon>Eukaryota</taxon>
        <taxon>Metazoa</taxon>
        <taxon>Spiralia</taxon>
        <taxon>Lophotrochozoa</taxon>
        <taxon>Mollusca</taxon>
        <taxon>Gastropoda</taxon>
        <taxon>Heterobranchia</taxon>
        <taxon>Euthyneura</taxon>
        <taxon>Panpulmonata</taxon>
        <taxon>Sacoglossa</taxon>
        <taxon>Placobranchoidea</taxon>
        <taxon>Plakobranchidae</taxon>
        <taxon>Elysia</taxon>
    </lineage>
</organism>
<evidence type="ECO:0000313" key="1">
    <source>
        <dbReference type="EMBL" id="KAK3797739.1"/>
    </source>
</evidence>
<name>A0AAE1B0U6_9GAST</name>
<accession>A0AAE1B0U6</accession>
<dbReference type="EMBL" id="JAWDGP010000750">
    <property type="protein sequence ID" value="KAK3797739.1"/>
    <property type="molecule type" value="Genomic_DNA"/>
</dbReference>
<protein>
    <submittedName>
        <fullName evidence="1">Uncharacterized protein</fullName>
    </submittedName>
</protein>
<comment type="caution">
    <text evidence="1">The sequence shown here is derived from an EMBL/GenBank/DDBJ whole genome shotgun (WGS) entry which is preliminary data.</text>
</comment>
<reference evidence="1" key="1">
    <citation type="journal article" date="2023" name="G3 (Bethesda)">
        <title>A reference genome for the long-term kleptoplast-retaining sea slug Elysia crispata morphotype clarki.</title>
        <authorList>
            <person name="Eastman K.E."/>
            <person name="Pendleton A.L."/>
            <person name="Shaikh M.A."/>
            <person name="Suttiyut T."/>
            <person name="Ogas R."/>
            <person name="Tomko P."/>
            <person name="Gavelis G."/>
            <person name="Widhalm J.R."/>
            <person name="Wisecaver J.H."/>
        </authorList>
    </citation>
    <scope>NUCLEOTIDE SEQUENCE</scope>
    <source>
        <strain evidence="1">ECLA1</strain>
    </source>
</reference>
<dbReference type="Proteomes" id="UP001283361">
    <property type="component" value="Unassembled WGS sequence"/>
</dbReference>
<sequence length="162" mass="18145">MMNHAYLKHLLVISPNLTQELQRGFIPLLIGQLMKEGVKQAQLISPFLDGNGVPKSTGSPPNVPSEQAIRAVLFGPAFPNSCVYPIRKEGVRGEKGCGREREVPFHCFPSRTAMEGREKRTKGKNFRRCLSGELSKYLRAIKEYSSTSNLAFRRIQNKVSGR</sequence>
<proteinExistence type="predicted"/>
<gene>
    <name evidence="1" type="ORF">RRG08_054756</name>
</gene>
<keyword evidence="2" id="KW-1185">Reference proteome</keyword>
<evidence type="ECO:0000313" key="2">
    <source>
        <dbReference type="Proteomes" id="UP001283361"/>
    </source>
</evidence>
<dbReference type="AlphaFoldDB" id="A0AAE1B0U6"/>